<evidence type="ECO:0000313" key="1">
    <source>
        <dbReference type="EMBL" id="PLB55245.1"/>
    </source>
</evidence>
<keyword evidence="2" id="KW-1185">Reference proteome</keyword>
<dbReference type="EMBL" id="MSFO01000001">
    <property type="protein sequence ID" value="PLB55245.1"/>
    <property type="molecule type" value="Genomic_DNA"/>
</dbReference>
<sequence length="88" mass="9821">MGGVRRSNKLMGVLFALCALCLMLRSSRLAHPFSLFFFSRRRSRSCNVHGLIVILYSKLAMGSELRADQIGMDFVFLDGTTVQGEGMM</sequence>
<dbReference type="AlphaFoldDB" id="A0A2I2GQT9"/>
<proteinExistence type="predicted"/>
<dbReference type="GeneID" id="36552240"/>
<comment type="caution">
    <text evidence="1">The sequence shown here is derived from an EMBL/GenBank/DDBJ whole genome shotgun (WGS) entry which is preliminary data.</text>
</comment>
<name>A0A2I2GQT9_9EURO</name>
<accession>A0A2I2GQT9</accession>
<dbReference type="Proteomes" id="UP000234275">
    <property type="component" value="Unassembled WGS sequence"/>
</dbReference>
<gene>
    <name evidence="1" type="ORF">P170DRAFT_36290</name>
</gene>
<dbReference type="VEuPathDB" id="FungiDB:P170DRAFT_36290"/>
<protein>
    <submittedName>
        <fullName evidence="1">Uncharacterized protein</fullName>
    </submittedName>
</protein>
<reference evidence="1 2" key="1">
    <citation type="submission" date="2016-12" db="EMBL/GenBank/DDBJ databases">
        <title>The genomes of Aspergillus section Nigri reveals drivers in fungal speciation.</title>
        <authorList>
            <consortium name="DOE Joint Genome Institute"/>
            <person name="Vesth T.C."/>
            <person name="Nybo J."/>
            <person name="Theobald S."/>
            <person name="Brandl J."/>
            <person name="Frisvad J.C."/>
            <person name="Nielsen K.F."/>
            <person name="Lyhne E.K."/>
            <person name="Kogle M.E."/>
            <person name="Kuo A."/>
            <person name="Riley R."/>
            <person name="Clum A."/>
            <person name="Nolan M."/>
            <person name="Lipzen A."/>
            <person name="Salamov A."/>
            <person name="Henrissat B."/>
            <person name="Wiebenga A."/>
            <person name="De Vries R.P."/>
            <person name="Grigoriev I.V."/>
            <person name="Mortensen U.H."/>
            <person name="Andersen M.R."/>
            <person name="Baker S.E."/>
        </authorList>
    </citation>
    <scope>NUCLEOTIDE SEQUENCE [LARGE SCALE GENOMIC DNA]</scope>
    <source>
        <strain evidence="1 2">IBT 23096</strain>
    </source>
</reference>
<organism evidence="1 2">
    <name type="scientific">Aspergillus steynii IBT 23096</name>
    <dbReference type="NCBI Taxonomy" id="1392250"/>
    <lineage>
        <taxon>Eukaryota</taxon>
        <taxon>Fungi</taxon>
        <taxon>Dikarya</taxon>
        <taxon>Ascomycota</taxon>
        <taxon>Pezizomycotina</taxon>
        <taxon>Eurotiomycetes</taxon>
        <taxon>Eurotiomycetidae</taxon>
        <taxon>Eurotiales</taxon>
        <taxon>Aspergillaceae</taxon>
        <taxon>Aspergillus</taxon>
        <taxon>Aspergillus subgen. Circumdati</taxon>
    </lineage>
</organism>
<dbReference type="RefSeq" id="XP_024710547.1">
    <property type="nucleotide sequence ID" value="XM_024844540.1"/>
</dbReference>
<evidence type="ECO:0000313" key="2">
    <source>
        <dbReference type="Proteomes" id="UP000234275"/>
    </source>
</evidence>